<name>A0A814II27_9BILA</name>
<feature type="domain" description="Helix-turn-helix" evidence="2">
    <location>
        <begin position="74"/>
        <end position="132"/>
    </location>
</feature>
<evidence type="ECO:0000313" key="3">
    <source>
        <dbReference type="EMBL" id="CAF1023769.1"/>
    </source>
</evidence>
<reference evidence="3" key="1">
    <citation type="submission" date="2021-02" db="EMBL/GenBank/DDBJ databases">
        <authorList>
            <person name="Nowell W R."/>
        </authorList>
    </citation>
    <scope>NUCLEOTIDE SEQUENCE</scope>
    <source>
        <strain evidence="3">Ploen Becks lab</strain>
    </source>
</reference>
<organism evidence="3 4">
    <name type="scientific">Brachionus calyciflorus</name>
    <dbReference type="NCBI Taxonomy" id="104777"/>
    <lineage>
        <taxon>Eukaryota</taxon>
        <taxon>Metazoa</taxon>
        <taxon>Spiralia</taxon>
        <taxon>Gnathifera</taxon>
        <taxon>Rotifera</taxon>
        <taxon>Eurotatoria</taxon>
        <taxon>Monogononta</taxon>
        <taxon>Pseudotrocha</taxon>
        <taxon>Ploima</taxon>
        <taxon>Brachionidae</taxon>
        <taxon>Brachionus</taxon>
    </lineage>
</organism>
<evidence type="ECO:0000313" key="4">
    <source>
        <dbReference type="Proteomes" id="UP000663879"/>
    </source>
</evidence>
<protein>
    <recommendedName>
        <fullName evidence="2">Helix-turn-helix domain-containing protein</fullName>
    </recommendedName>
</protein>
<dbReference type="Proteomes" id="UP000663879">
    <property type="component" value="Unassembled WGS sequence"/>
</dbReference>
<keyword evidence="4" id="KW-1185">Reference proteome</keyword>
<dbReference type="AlphaFoldDB" id="A0A814II27"/>
<evidence type="ECO:0000256" key="1">
    <source>
        <dbReference type="SAM" id="MobiDB-lite"/>
    </source>
</evidence>
<comment type="caution">
    <text evidence="3">The sequence shown here is derived from an EMBL/GenBank/DDBJ whole genome shotgun (WGS) entry which is preliminary data.</text>
</comment>
<evidence type="ECO:0000259" key="2">
    <source>
        <dbReference type="Pfam" id="PF26215"/>
    </source>
</evidence>
<sequence length="136" mass="16068">MKSFSSQWRPPRRHTRGAGPDHINISLHETIYPNLKLNLVTNRIVDFLDLNVSFDFDYKIIFNLFVKPTNTQNYLNNNSNHPRKIFKNIPNGLIYRIRRICSNLNDYYFHTSKVHNALIKCGYSSTNIKHLIRTYA</sequence>
<accession>A0A814II27</accession>
<dbReference type="PANTHER" id="PTHR21301">
    <property type="entry name" value="REVERSE TRANSCRIPTASE"/>
    <property type="match status" value="1"/>
</dbReference>
<feature type="non-terminal residue" evidence="3">
    <location>
        <position position="136"/>
    </location>
</feature>
<feature type="region of interest" description="Disordered" evidence="1">
    <location>
        <begin position="1"/>
        <end position="21"/>
    </location>
</feature>
<dbReference type="Pfam" id="PF26215">
    <property type="entry name" value="HTH_animal"/>
    <property type="match status" value="1"/>
</dbReference>
<proteinExistence type="predicted"/>
<gene>
    <name evidence="3" type="ORF">OXX778_LOCUS17512</name>
</gene>
<dbReference type="PANTHER" id="PTHR21301:SF10">
    <property type="entry name" value="REVERSE TRANSCRIPTASE DOMAIN-CONTAINING PROTEIN"/>
    <property type="match status" value="1"/>
</dbReference>
<dbReference type="EMBL" id="CAJNOC010004498">
    <property type="protein sequence ID" value="CAF1023769.1"/>
    <property type="molecule type" value="Genomic_DNA"/>
</dbReference>
<dbReference type="InterPro" id="IPR058912">
    <property type="entry name" value="HTH_animal"/>
</dbReference>